<evidence type="ECO:0000313" key="2">
    <source>
        <dbReference type="EMBL" id="KGG81390.1"/>
    </source>
</evidence>
<proteinExistence type="predicted"/>
<dbReference type="PROSITE" id="PS51257">
    <property type="entry name" value="PROKAR_LIPOPROTEIN"/>
    <property type="match status" value="1"/>
</dbReference>
<name>A0A096BJK0_9FIRM</name>
<feature type="chain" id="PRO_5039210003" description="Lipoprotein" evidence="1">
    <location>
        <begin position="19"/>
        <end position="184"/>
    </location>
</feature>
<keyword evidence="1" id="KW-0732">Signal</keyword>
<gene>
    <name evidence="2" type="ORF">Y919_00045</name>
</gene>
<evidence type="ECO:0008006" key="4">
    <source>
        <dbReference type="Google" id="ProtNLM"/>
    </source>
</evidence>
<organism evidence="2 3">
    <name type="scientific">Caloranaerobacter azorensis H53214</name>
    <dbReference type="NCBI Taxonomy" id="1156417"/>
    <lineage>
        <taxon>Bacteria</taxon>
        <taxon>Bacillati</taxon>
        <taxon>Bacillota</taxon>
        <taxon>Tissierellia</taxon>
        <taxon>Tissierellales</taxon>
        <taxon>Thermohalobacteraceae</taxon>
        <taxon>Caloranaerobacter</taxon>
    </lineage>
</organism>
<dbReference type="EMBL" id="AZTB01000001">
    <property type="protein sequence ID" value="KGG81390.1"/>
    <property type="molecule type" value="Genomic_DNA"/>
</dbReference>
<dbReference type="AlphaFoldDB" id="A0A096BJK0"/>
<evidence type="ECO:0000256" key="1">
    <source>
        <dbReference type="SAM" id="SignalP"/>
    </source>
</evidence>
<dbReference type="Proteomes" id="UP000029622">
    <property type="component" value="Unassembled WGS sequence"/>
</dbReference>
<protein>
    <recommendedName>
        <fullName evidence="4">Lipoprotein</fullName>
    </recommendedName>
</protein>
<accession>A0A096BJK0</accession>
<dbReference type="RefSeq" id="WP_035161104.1">
    <property type="nucleotide sequence ID" value="NZ_AZTB01000001.1"/>
</dbReference>
<reference evidence="2 3" key="1">
    <citation type="submission" date="2013-12" db="EMBL/GenBank/DDBJ databases">
        <title>Draft genome sequence of Caloranaerobacter sp. H53214.</title>
        <authorList>
            <person name="Jiang L.J."/>
            <person name="Shao Z.Z."/>
            <person name="Long M.N."/>
        </authorList>
    </citation>
    <scope>NUCLEOTIDE SEQUENCE [LARGE SCALE GENOMIC DNA]</scope>
    <source>
        <strain evidence="2 3">H53214</strain>
    </source>
</reference>
<comment type="caution">
    <text evidence="2">The sequence shown here is derived from an EMBL/GenBank/DDBJ whole genome shotgun (WGS) entry which is preliminary data.</text>
</comment>
<feature type="signal peptide" evidence="1">
    <location>
        <begin position="1"/>
        <end position="18"/>
    </location>
</feature>
<sequence>MRKVILFLIIIISLTACTTESKLNVSKDINECIKNELEITSFNAKIYISEYSTAYQEQDHLYGAIYDLEFVLPVECKDIFREEIKSKLLIELKYPEEIHYFSGFSSAIGDMPVLKSTQNGKAYFTTNFSNLISRNEPVSKEDLLKIVDPNLEFQLKIYDYSNNNVLLEKTLNIEPLCKDSFFFR</sequence>
<evidence type="ECO:0000313" key="3">
    <source>
        <dbReference type="Proteomes" id="UP000029622"/>
    </source>
</evidence>